<evidence type="ECO:0000256" key="7">
    <source>
        <dbReference type="PROSITE-ProRule" id="PRU00221"/>
    </source>
</evidence>
<keyword evidence="3 7" id="KW-0853">WD repeat</keyword>
<keyword evidence="6" id="KW-0539">Nucleus</keyword>
<feature type="repeat" description="WD" evidence="7">
    <location>
        <begin position="267"/>
        <end position="309"/>
    </location>
</feature>
<feature type="repeat" description="WD" evidence="7">
    <location>
        <begin position="311"/>
        <end position="345"/>
    </location>
</feature>
<organism evidence="10 11">
    <name type="scientific">Acrasis kona</name>
    <dbReference type="NCBI Taxonomy" id="1008807"/>
    <lineage>
        <taxon>Eukaryota</taxon>
        <taxon>Discoba</taxon>
        <taxon>Heterolobosea</taxon>
        <taxon>Tetramitia</taxon>
        <taxon>Eutetramitia</taxon>
        <taxon>Acrasidae</taxon>
        <taxon>Acrasis</taxon>
    </lineage>
</organism>
<dbReference type="GO" id="GO:0005634">
    <property type="term" value="C:nucleus"/>
    <property type="evidence" value="ECO:0007669"/>
    <property type="project" value="UniProtKB-SubCell"/>
</dbReference>
<dbReference type="InterPro" id="IPR019775">
    <property type="entry name" value="WD40_repeat_CS"/>
</dbReference>
<evidence type="ECO:0000259" key="9">
    <source>
        <dbReference type="Pfam" id="PF23609"/>
    </source>
</evidence>
<evidence type="ECO:0000256" key="4">
    <source>
        <dbReference type="ARBA" id="ARBA00022737"/>
    </source>
</evidence>
<dbReference type="InterPro" id="IPR020472">
    <property type="entry name" value="WD40_PAC1"/>
</dbReference>
<reference evidence="10 11" key="1">
    <citation type="submission" date="2024-03" db="EMBL/GenBank/DDBJ databases">
        <title>The Acrasis kona genome and developmental transcriptomes reveal deep origins of eukaryotic multicellular pathways.</title>
        <authorList>
            <person name="Sheikh S."/>
            <person name="Fu C.-J."/>
            <person name="Brown M.W."/>
            <person name="Baldauf S.L."/>
        </authorList>
    </citation>
    <scope>NUCLEOTIDE SEQUENCE [LARGE SCALE GENOMIC DNA]</scope>
    <source>
        <strain evidence="10 11">ATCC MYA-3509</strain>
    </source>
</reference>
<comment type="subcellular location">
    <subcellularLocation>
        <location evidence="1">Nucleus</location>
    </subcellularLocation>
</comment>
<keyword evidence="5" id="KW-0156">Chromatin regulator</keyword>
<evidence type="ECO:0000256" key="1">
    <source>
        <dbReference type="ARBA" id="ARBA00004123"/>
    </source>
</evidence>
<feature type="domain" description="Histone-binding protein RBBP4-like N-terminal" evidence="8">
    <location>
        <begin position="14"/>
        <end position="83"/>
    </location>
</feature>
<dbReference type="PROSITE" id="PS00678">
    <property type="entry name" value="WD_REPEATS_1"/>
    <property type="match status" value="5"/>
</dbReference>
<evidence type="ECO:0000313" key="10">
    <source>
        <dbReference type="EMBL" id="KAL0489096.1"/>
    </source>
</evidence>
<dbReference type="EMBL" id="JAOPGA020001514">
    <property type="protein sequence ID" value="KAL0489096.1"/>
    <property type="molecule type" value="Genomic_DNA"/>
</dbReference>
<dbReference type="Pfam" id="PF23609">
    <property type="entry name" value="Beta-prop_EIPR1"/>
    <property type="match status" value="1"/>
</dbReference>
<dbReference type="InterPro" id="IPR059104">
    <property type="entry name" value="Beta-prop_EIPR1-like"/>
</dbReference>
<dbReference type="Proteomes" id="UP001431209">
    <property type="component" value="Unassembled WGS sequence"/>
</dbReference>
<evidence type="ECO:0000256" key="3">
    <source>
        <dbReference type="ARBA" id="ARBA00022574"/>
    </source>
</evidence>
<dbReference type="GO" id="GO:0006325">
    <property type="term" value="P:chromatin organization"/>
    <property type="evidence" value="ECO:0007669"/>
    <property type="project" value="UniProtKB-KW"/>
</dbReference>
<name>A0AAW2ZK45_9EUKA</name>
<sequence>MADTDGQEEKLINEEYKIWKKNTSFLYDLVLTHALEWPSLTVQWFPTITTKPNNSVSQKVILGTHTSQAEQNYLMIAEVRLPNDENELDYRKYNASGDQAGAATGQHARVDVVQRIKHDGEVNRARYMPQNFNYIATKTASGLVYIFDYTKHPSVPQEGGCDPLLKLKGHKKEGYGLSWNPRTEGRIASGSDDKLVCVWDIQGSLVNKDAKGTELEPTLVFSDHGSVVEDVCWHKHHDSILASVGDDKHLRIWDTRKENNGKPSERIQAHNAEVNCVDFAPFSEFILATGSADKKLKLWDMRNLKQELHSMEAHMDEVFSLQWSPFNETILASCGADRRVMIWDLTRIGIEQSTEDAEDGPPELLFIHGGHTSKISDFSWNPNPGQEWVLASVAEDNILQVWEMAENIYNEDPEDVPVNMLEN</sequence>
<dbReference type="InterPro" id="IPR001680">
    <property type="entry name" value="WD40_rpt"/>
</dbReference>
<dbReference type="InterPro" id="IPR015943">
    <property type="entry name" value="WD40/YVTN_repeat-like_dom_sf"/>
</dbReference>
<gene>
    <name evidence="10" type="ORF">AKO1_009000</name>
</gene>
<dbReference type="InterPro" id="IPR050459">
    <property type="entry name" value="WD_repeat_RBAP46/RBAP48/MSI1"/>
</dbReference>
<dbReference type="Pfam" id="PF12265">
    <property type="entry name" value="CAF1C_H4-bd"/>
    <property type="match status" value="1"/>
</dbReference>
<keyword evidence="4" id="KW-0677">Repeat</keyword>
<evidence type="ECO:0000313" key="11">
    <source>
        <dbReference type="Proteomes" id="UP001431209"/>
    </source>
</evidence>
<dbReference type="PANTHER" id="PTHR22850">
    <property type="entry name" value="WD40 REPEAT FAMILY"/>
    <property type="match status" value="1"/>
</dbReference>
<dbReference type="FunFam" id="2.130.10.10:FF:000512">
    <property type="entry name" value="WD-40 repeat-containing protein MSI1"/>
    <property type="match status" value="1"/>
</dbReference>
<evidence type="ECO:0000256" key="5">
    <source>
        <dbReference type="ARBA" id="ARBA00022853"/>
    </source>
</evidence>
<evidence type="ECO:0000256" key="2">
    <source>
        <dbReference type="ARBA" id="ARBA00009341"/>
    </source>
</evidence>
<evidence type="ECO:0000256" key="6">
    <source>
        <dbReference type="ARBA" id="ARBA00023242"/>
    </source>
</evidence>
<dbReference type="Gene3D" id="2.130.10.10">
    <property type="entry name" value="YVTN repeat-like/Quinoprotein amine dehydrogenase"/>
    <property type="match status" value="1"/>
</dbReference>
<feature type="repeat" description="WD" evidence="7">
    <location>
        <begin position="221"/>
        <end position="256"/>
    </location>
</feature>
<dbReference type="InterPro" id="IPR022052">
    <property type="entry name" value="Histone-bd_RBBP4-like_N"/>
</dbReference>
<dbReference type="PROSITE" id="PS50082">
    <property type="entry name" value="WD_REPEATS_2"/>
    <property type="match status" value="5"/>
</dbReference>
<proteinExistence type="inferred from homology"/>
<dbReference type="InterPro" id="IPR036322">
    <property type="entry name" value="WD40_repeat_dom_sf"/>
</dbReference>
<evidence type="ECO:0000259" key="8">
    <source>
        <dbReference type="Pfam" id="PF12265"/>
    </source>
</evidence>
<dbReference type="Pfam" id="PF00400">
    <property type="entry name" value="WD40"/>
    <property type="match status" value="2"/>
</dbReference>
<dbReference type="AlphaFoldDB" id="A0AAW2ZK45"/>
<comment type="caution">
    <text evidence="10">The sequence shown here is derived from an EMBL/GenBank/DDBJ whole genome shotgun (WGS) entry which is preliminary data.</text>
</comment>
<comment type="similarity">
    <text evidence="2">Belongs to the WD repeat RBAP46/RBAP48/MSI1 family.</text>
</comment>
<feature type="repeat" description="WD" evidence="7">
    <location>
        <begin position="368"/>
        <end position="404"/>
    </location>
</feature>
<dbReference type="PRINTS" id="PR00320">
    <property type="entry name" value="GPROTEINBRPT"/>
</dbReference>
<protein>
    <submittedName>
        <fullName evidence="10">Histone-binding protein rbbD</fullName>
    </submittedName>
</protein>
<accession>A0AAW2ZK45</accession>
<dbReference type="SMART" id="SM00320">
    <property type="entry name" value="WD40"/>
    <property type="match status" value="6"/>
</dbReference>
<keyword evidence="11" id="KW-1185">Reference proteome</keyword>
<feature type="repeat" description="WD" evidence="7">
    <location>
        <begin position="167"/>
        <end position="202"/>
    </location>
</feature>
<dbReference type="PROSITE" id="PS50294">
    <property type="entry name" value="WD_REPEATS_REGION"/>
    <property type="match status" value="4"/>
</dbReference>
<feature type="domain" description="EIPR1-like beta-propeller" evidence="9">
    <location>
        <begin position="225"/>
        <end position="343"/>
    </location>
</feature>
<dbReference type="SUPFAM" id="SSF50978">
    <property type="entry name" value="WD40 repeat-like"/>
    <property type="match status" value="1"/>
</dbReference>